<dbReference type="OrthoDB" id="539213at2759"/>
<dbReference type="AlphaFoldDB" id="A0A6V8QTX1"/>
<organism evidence="5 6">
    <name type="scientific">Trichoderma asperellum</name>
    <name type="common">Filamentous fungus</name>
    <dbReference type="NCBI Taxonomy" id="101201"/>
    <lineage>
        <taxon>Eukaryota</taxon>
        <taxon>Fungi</taxon>
        <taxon>Dikarya</taxon>
        <taxon>Ascomycota</taxon>
        <taxon>Pezizomycotina</taxon>
        <taxon>Sordariomycetes</taxon>
        <taxon>Hypocreomycetidae</taxon>
        <taxon>Hypocreales</taxon>
        <taxon>Hypocreaceae</taxon>
        <taxon>Trichoderma</taxon>
    </lineage>
</organism>
<dbReference type="PANTHER" id="PTHR24198:SF165">
    <property type="entry name" value="ANKYRIN REPEAT-CONTAINING PROTEIN-RELATED"/>
    <property type="match status" value="1"/>
</dbReference>
<feature type="region of interest" description="Disordered" evidence="4">
    <location>
        <begin position="471"/>
        <end position="575"/>
    </location>
</feature>
<comment type="caution">
    <text evidence="5">The sequence shown here is derived from an EMBL/GenBank/DDBJ whole genome shotgun (WGS) entry which is preliminary data.</text>
</comment>
<proteinExistence type="predicted"/>
<dbReference type="SUPFAM" id="SSF48403">
    <property type="entry name" value="Ankyrin repeat"/>
    <property type="match status" value="1"/>
</dbReference>
<evidence type="ECO:0000256" key="3">
    <source>
        <dbReference type="PROSITE-ProRule" id="PRU00023"/>
    </source>
</evidence>
<sequence length="575" mass="64556">MCGFDDLPTEILDQIVSNVTNLKDLSSLSRCSRGIYWAISDVLFTRAFEKHAESNGVDHAISCVFMHAVKHDSQQLIQWLIFREHGSKLRGSFPLMESFTFLHYALLQDAPKVSIQLLKHGSDLDEDTVLYPDLKTLYLSVARPYSIRLGALDGALRIACSYALPRMAEFLLVRGADPNTYSDFGFAAIHIAVRRRVPWAQFKMLAWFEGEKDSESALWGAQVALTAKVLLRFGADYNLPIQGYRSHQCGPKCWKSLACCSMEQRVLHVAAAGGSKLVVSMLVKEKANFFQDDGEGNLPIFHAMVQGHDEIVAFLLQQMQHVQRRKKRPTNAIVCKSTKSTILHIACRFGYYDVVDALIKDGADVEVVDSLGRRPIHEALGQCAPDMEDRLVETLYLLSENDASPDVVDRSGKKARDLGEKHIFSGVRALFEYATMARYEWQRLTESRQPEKPEIYNRLDTLLEECRVQSQLKNEDEQDPELPSSARRAKTASKAAAKTPVWVQKETFPELKPSLKAPQGRNKNAKPTPNVGSAWGPQNTTQSMDVVVETEAKKTESKKGGRKKKWTPVSLKNIA</sequence>
<dbReference type="InterPro" id="IPR036770">
    <property type="entry name" value="Ankyrin_rpt-contain_sf"/>
</dbReference>
<dbReference type="Gene3D" id="1.25.40.20">
    <property type="entry name" value="Ankyrin repeat-containing domain"/>
    <property type="match status" value="2"/>
</dbReference>
<accession>A0A6V8QTX1</accession>
<keyword evidence="1" id="KW-0677">Repeat</keyword>
<dbReference type="Pfam" id="PF12796">
    <property type="entry name" value="Ank_2"/>
    <property type="match status" value="1"/>
</dbReference>
<dbReference type="Proteomes" id="UP000517252">
    <property type="component" value="Unassembled WGS sequence"/>
</dbReference>
<dbReference type="EMBL" id="BLZH01000006">
    <property type="protein sequence ID" value="GFP56081.1"/>
    <property type="molecule type" value="Genomic_DNA"/>
</dbReference>
<reference evidence="5 6" key="1">
    <citation type="submission" date="2020-07" db="EMBL/GenBank/DDBJ databases">
        <title>Trichoderma asperellum IC-1 whole genome shotgun sequence.</title>
        <authorList>
            <person name="Kanamasa S."/>
            <person name="Takahashi H."/>
        </authorList>
    </citation>
    <scope>NUCLEOTIDE SEQUENCE [LARGE SCALE GENOMIC DNA]</scope>
    <source>
        <strain evidence="5 6">IC-1</strain>
    </source>
</reference>
<evidence type="ECO:0000256" key="4">
    <source>
        <dbReference type="SAM" id="MobiDB-lite"/>
    </source>
</evidence>
<name>A0A6V8QTX1_TRIAP</name>
<dbReference type="PANTHER" id="PTHR24198">
    <property type="entry name" value="ANKYRIN REPEAT AND PROTEIN KINASE DOMAIN-CONTAINING PROTEIN"/>
    <property type="match status" value="1"/>
</dbReference>
<evidence type="ECO:0000313" key="6">
    <source>
        <dbReference type="Proteomes" id="UP000517252"/>
    </source>
</evidence>
<gene>
    <name evidence="5" type="ORF">TASIC1_0006025100</name>
</gene>
<dbReference type="Pfam" id="PF00023">
    <property type="entry name" value="Ank"/>
    <property type="match status" value="1"/>
</dbReference>
<dbReference type="InterPro" id="IPR002110">
    <property type="entry name" value="Ankyrin_rpt"/>
</dbReference>
<evidence type="ECO:0000256" key="2">
    <source>
        <dbReference type="ARBA" id="ARBA00023043"/>
    </source>
</evidence>
<dbReference type="PROSITE" id="PS50297">
    <property type="entry name" value="ANK_REP_REGION"/>
    <property type="match status" value="1"/>
</dbReference>
<feature type="repeat" description="ANK" evidence="3">
    <location>
        <begin position="338"/>
        <end position="370"/>
    </location>
</feature>
<evidence type="ECO:0000313" key="5">
    <source>
        <dbReference type="EMBL" id="GFP56081.1"/>
    </source>
</evidence>
<dbReference type="PROSITE" id="PS50088">
    <property type="entry name" value="ANK_REPEAT"/>
    <property type="match status" value="1"/>
</dbReference>
<feature type="compositionally biased region" description="Polar residues" evidence="4">
    <location>
        <begin position="521"/>
        <end position="544"/>
    </location>
</feature>
<evidence type="ECO:0000256" key="1">
    <source>
        <dbReference type="ARBA" id="ARBA00022737"/>
    </source>
</evidence>
<dbReference type="SMART" id="SM00248">
    <property type="entry name" value="ANK"/>
    <property type="match status" value="5"/>
</dbReference>
<keyword evidence="2 3" id="KW-0040">ANK repeat</keyword>
<protein>
    <submittedName>
        <fullName evidence="5">Ankyrin repeat and KH domain-containing protein 1</fullName>
    </submittedName>
</protein>
<feature type="compositionally biased region" description="Basic and acidic residues" evidence="4">
    <location>
        <begin position="550"/>
        <end position="559"/>
    </location>
</feature>